<proteinExistence type="predicted"/>
<keyword evidence="1" id="KW-1133">Transmembrane helix</keyword>
<dbReference type="AlphaFoldDB" id="A0A0M2HEJ6"/>
<dbReference type="EMBL" id="JYIZ01000041">
    <property type="protein sequence ID" value="KJL42642.1"/>
    <property type="molecule type" value="Genomic_DNA"/>
</dbReference>
<protein>
    <submittedName>
        <fullName evidence="2">Uncharacterized protein</fullName>
    </submittedName>
</protein>
<evidence type="ECO:0000313" key="2">
    <source>
        <dbReference type="EMBL" id="KJL42642.1"/>
    </source>
</evidence>
<accession>A0A0M2HEJ6</accession>
<reference evidence="2 3" key="1">
    <citation type="submission" date="2015-02" db="EMBL/GenBank/DDBJ databases">
        <title>Draft genome sequences of ten Microbacterium spp. with emphasis on heavy metal contaminated environments.</title>
        <authorList>
            <person name="Corretto E."/>
        </authorList>
    </citation>
    <scope>NUCLEOTIDE SEQUENCE [LARGE SCALE GENOMIC DNA]</scope>
    <source>
        <strain evidence="2 3">DSM 12510</strain>
    </source>
</reference>
<dbReference type="STRING" id="92835.RS81_01144"/>
<organism evidence="2 3">
    <name type="scientific">Microbacterium terrae</name>
    <dbReference type="NCBI Taxonomy" id="69369"/>
    <lineage>
        <taxon>Bacteria</taxon>
        <taxon>Bacillati</taxon>
        <taxon>Actinomycetota</taxon>
        <taxon>Actinomycetes</taxon>
        <taxon>Micrococcales</taxon>
        <taxon>Microbacteriaceae</taxon>
        <taxon>Microbacterium</taxon>
    </lineage>
</organism>
<comment type="caution">
    <text evidence="2">The sequence shown here is derived from an EMBL/GenBank/DDBJ whole genome shotgun (WGS) entry which is preliminary data.</text>
</comment>
<dbReference type="Proteomes" id="UP000033956">
    <property type="component" value="Unassembled WGS sequence"/>
</dbReference>
<feature type="transmembrane region" description="Helical" evidence="1">
    <location>
        <begin position="12"/>
        <end position="34"/>
    </location>
</feature>
<evidence type="ECO:0000313" key="3">
    <source>
        <dbReference type="Proteomes" id="UP000033956"/>
    </source>
</evidence>
<keyword evidence="3" id="KW-1185">Reference proteome</keyword>
<dbReference type="PATRIC" id="fig|92835.4.peg.1163"/>
<keyword evidence="1" id="KW-0472">Membrane</keyword>
<evidence type="ECO:0000256" key="1">
    <source>
        <dbReference type="SAM" id="Phobius"/>
    </source>
</evidence>
<sequence length="351" mass="36650">MIRPPDRRRRRLAADLLVLAAVGVMLVAAVWAAFGAVQRVFYSPSAFVEQYLGLLADGRAADALAVPGVAVDSVDLAAAGLDDYASDALLRSTALSSLTDIEVISEERDGDTARVTMSYTAGGVAGKTSFDVAQSGTIGFAPTWAFAKSPLAVIELVVDGSPSFTVNGFDIEKVQVSPDGADADPLAALPLLAFSPGLYSVSVNTPIAVTSGVAVLSDSPLRGIPVSLTANPTPEFADTVQVRVDEFLTECATQQVLQPTACPFGYIVQDRIVSLPRWSIIEQPTIALEADGDGWRIPPTEGLAHIDVDVQSLYDGTITSVSEDVPFVLTGQITILPDGSVSIVVGGTDTT</sequence>
<name>A0A0M2HEJ6_9MICO</name>
<keyword evidence="1" id="KW-0812">Transmembrane</keyword>
<gene>
    <name evidence="2" type="ORF">RS81_01144</name>
</gene>